<dbReference type="Gene3D" id="3.40.50.10860">
    <property type="entry name" value="Leucine Dehydrogenase, chain A, domain 1"/>
    <property type="match status" value="1"/>
</dbReference>
<keyword evidence="5" id="KW-0521">NADP</keyword>
<evidence type="ECO:0000256" key="6">
    <source>
        <dbReference type="ARBA" id="ARBA00023002"/>
    </source>
</evidence>
<comment type="subunit">
    <text evidence="2">Homodimer.</text>
</comment>
<dbReference type="GO" id="GO:0035999">
    <property type="term" value="P:tetrahydrofolate interconversion"/>
    <property type="evidence" value="ECO:0007669"/>
    <property type="project" value="TreeGrafter"/>
</dbReference>
<dbReference type="InterPro" id="IPR046346">
    <property type="entry name" value="Aminoacid_DH-like_N_sf"/>
</dbReference>
<dbReference type="Pfam" id="PF00763">
    <property type="entry name" value="THF_DHG_CYH"/>
    <property type="match status" value="1"/>
</dbReference>
<feature type="domain" description="Tetrahydrofolate dehydrogenase/cyclohydrolase NAD(P)-binding" evidence="9">
    <location>
        <begin position="141"/>
        <end position="176"/>
    </location>
</feature>
<keyword evidence="6" id="KW-0560">Oxidoreductase</keyword>
<feature type="non-terminal residue" evidence="10">
    <location>
        <position position="177"/>
    </location>
</feature>
<keyword evidence="4" id="KW-0378">Hydrolase</keyword>
<feature type="non-terminal residue" evidence="10">
    <location>
        <position position="1"/>
    </location>
</feature>
<gene>
    <name evidence="10" type="ORF">METZ01_LOCUS173131</name>
</gene>
<dbReference type="AlphaFoldDB" id="A0A382C4B3"/>
<feature type="domain" description="Tetrahydrofolate dehydrogenase/cyclohydrolase catalytic" evidence="8">
    <location>
        <begin position="7"/>
        <end position="121"/>
    </location>
</feature>
<name>A0A382C4B3_9ZZZZ</name>
<reference evidence="10" key="1">
    <citation type="submission" date="2018-05" db="EMBL/GenBank/DDBJ databases">
        <authorList>
            <person name="Lanie J.A."/>
            <person name="Ng W.-L."/>
            <person name="Kazmierczak K.M."/>
            <person name="Andrzejewski T.M."/>
            <person name="Davidsen T.M."/>
            <person name="Wayne K.J."/>
            <person name="Tettelin H."/>
            <person name="Glass J.I."/>
            <person name="Rusch D."/>
            <person name="Podicherti R."/>
            <person name="Tsui H.-C.T."/>
            <person name="Winkler M.E."/>
        </authorList>
    </citation>
    <scope>NUCLEOTIDE SEQUENCE</scope>
</reference>
<proteinExistence type="predicted"/>
<dbReference type="InterPro" id="IPR036291">
    <property type="entry name" value="NAD(P)-bd_dom_sf"/>
</dbReference>
<evidence type="ECO:0000259" key="8">
    <source>
        <dbReference type="Pfam" id="PF00763"/>
    </source>
</evidence>
<dbReference type="PANTHER" id="PTHR48099:SF5">
    <property type="entry name" value="C-1-TETRAHYDROFOLATE SYNTHASE, CYTOPLASMIC"/>
    <property type="match status" value="1"/>
</dbReference>
<dbReference type="GO" id="GO:0004488">
    <property type="term" value="F:methylenetetrahydrofolate dehydrogenase (NADP+) activity"/>
    <property type="evidence" value="ECO:0007669"/>
    <property type="project" value="InterPro"/>
</dbReference>
<dbReference type="Pfam" id="PF02882">
    <property type="entry name" value="THF_DHG_CYH_C"/>
    <property type="match status" value="1"/>
</dbReference>
<dbReference type="Gene3D" id="3.40.50.720">
    <property type="entry name" value="NAD(P)-binding Rossmann-like Domain"/>
    <property type="match status" value="1"/>
</dbReference>
<protein>
    <recommendedName>
        <fullName evidence="11">Methenyltetrahydrofolate cyclohydrolase</fullName>
    </recommendedName>
</protein>
<dbReference type="InterPro" id="IPR020631">
    <property type="entry name" value="THF_DH/CycHdrlase_NAD-bd_dom"/>
</dbReference>
<dbReference type="GO" id="GO:0004477">
    <property type="term" value="F:methenyltetrahydrofolate cyclohydrolase activity"/>
    <property type="evidence" value="ECO:0007669"/>
    <property type="project" value="TreeGrafter"/>
</dbReference>
<dbReference type="SUPFAM" id="SSF53223">
    <property type="entry name" value="Aminoacid dehydrogenase-like, N-terminal domain"/>
    <property type="match status" value="1"/>
</dbReference>
<accession>A0A382C4B3</accession>
<keyword evidence="7" id="KW-0511">Multifunctional enzyme</keyword>
<evidence type="ECO:0000256" key="4">
    <source>
        <dbReference type="ARBA" id="ARBA00022801"/>
    </source>
</evidence>
<evidence type="ECO:0000256" key="1">
    <source>
        <dbReference type="ARBA" id="ARBA00004777"/>
    </source>
</evidence>
<evidence type="ECO:0000256" key="7">
    <source>
        <dbReference type="ARBA" id="ARBA00023268"/>
    </source>
</evidence>
<evidence type="ECO:0000256" key="3">
    <source>
        <dbReference type="ARBA" id="ARBA00022563"/>
    </source>
</evidence>
<evidence type="ECO:0000259" key="9">
    <source>
        <dbReference type="Pfam" id="PF02882"/>
    </source>
</evidence>
<sequence length="177" mass="18738">VVSDNLIDGRAIADQIHEETRLQIEALSNQGTPPGLVFVRVGEDPASRVYVGMKEKTCSLLGIQSTTHVLPEDTPEKKLLKLVNELNANPIVHGILVQAPLPPQINAATIFDAVSPNKDVDGFHPINVGKLLLGDTTGFVPCTPAGVHELLTRSGVETSGAEVVVLGRGNIVGKPMT</sequence>
<dbReference type="FunFam" id="3.40.50.10860:FF:000005">
    <property type="entry name" value="C-1-tetrahydrofolate synthase, cytoplasmic, putative"/>
    <property type="match status" value="1"/>
</dbReference>
<evidence type="ECO:0000313" key="10">
    <source>
        <dbReference type="EMBL" id="SVB20277.1"/>
    </source>
</evidence>
<dbReference type="InterPro" id="IPR020630">
    <property type="entry name" value="THF_DH/CycHdrlase_cat_dom"/>
</dbReference>
<evidence type="ECO:0000256" key="5">
    <source>
        <dbReference type="ARBA" id="ARBA00022857"/>
    </source>
</evidence>
<evidence type="ECO:0000256" key="2">
    <source>
        <dbReference type="ARBA" id="ARBA00011738"/>
    </source>
</evidence>
<organism evidence="10">
    <name type="scientific">marine metagenome</name>
    <dbReference type="NCBI Taxonomy" id="408172"/>
    <lineage>
        <taxon>unclassified sequences</taxon>
        <taxon>metagenomes</taxon>
        <taxon>ecological metagenomes</taxon>
    </lineage>
</organism>
<dbReference type="PANTHER" id="PTHR48099">
    <property type="entry name" value="C-1-TETRAHYDROFOLATE SYNTHASE, CYTOPLASMIC-RELATED"/>
    <property type="match status" value="1"/>
</dbReference>
<dbReference type="EMBL" id="UINC01032505">
    <property type="protein sequence ID" value="SVB20277.1"/>
    <property type="molecule type" value="Genomic_DNA"/>
</dbReference>
<dbReference type="PRINTS" id="PR00085">
    <property type="entry name" value="THFDHDRGNASE"/>
</dbReference>
<comment type="pathway">
    <text evidence="1">One-carbon metabolism; tetrahydrofolate interconversion.</text>
</comment>
<dbReference type="GO" id="GO:0005829">
    <property type="term" value="C:cytosol"/>
    <property type="evidence" value="ECO:0007669"/>
    <property type="project" value="TreeGrafter"/>
</dbReference>
<evidence type="ECO:0008006" key="11">
    <source>
        <dbReference type="Google" id="ProtNLM"/>
    </source>
</evidence>
<dbReference type="SUPFAM" id="SSF51735">
    <property type="entry name" value="NAD(P)-binding Rossmann-fold domains"/>
    <property type="match status" value="1"/>
</dbReference>
<keyword evidence="3" id="KW-0554">One-carbon metabolism</keyword>
<dbReference type="InterPro" id="IPR000672">
    <property type="entry name" value="THF_DH/CycHdrlase"/>
</dbReference>